<dbReference type="PANTHER" id="PTHR30126:SF91">
    <property type="entry name" value="LYSR FAMILY TRANSCRIPTIONAL REGULATOR"/>
    <property type="match status" value="1"/>
</dbReference>
<dbReference type="InterPro" id="IPR000847">
    <property type="entry name" value="LysR_HTH_N"/>
</dbReference>
<dbReference type="Gene3D" id="3.40.190.10">
    <property type="entry name" value="Periplasmic binding protein-like II"/>
    <property type="match status" value="2"/>
</dbReference>
<dbReference type="Pfam" id="PF03466">
    <property type="entry name" value="LysR_substrate"/>
    <property type="match status" value="1"/>
</dbReference>
<dbReference type="AlphaFoldDB" id="A0A939D6Q1"/>
<dbReference type="SUPFAM" id="SSF46785">
    <property type="entry name" value="Winged helix' DNA-binding domain"/>
    <property type="match status" value="1"/>
</dbReference>
<evidence type="ECO:0000256" key="1">
    <source>
        <dbReference type="ARBA" id="ARBA00009437"/>
    </source>
</evidence>
<dbReference type="GO" id="GO:0000976">
    <property type="term" value="F:transcription cis-regulatory region binding"/>
    <property type="evidence" value="ECO:0007669"/>
    <property type="project" value="TreeGrafter"/>
</dbReference>
<evidence type="ECO:0000256" key="4">
    <source>
        <dbReference type="ARBA" id="ARBA00023163"/>
    </source>
</evidence>
<dbReference type="PRINTS" id="PR00039">
    <property type="entry name" value="HTHLYSR"/>
</dbReference>
<feature type="domain" description="HTH lysR-type" evidence="5">
    <location>
        <begin position="7"/>
        <end position="58"/>
    </location>
</feature>
<dbReference type="InterPro" id="IPR005119">
    <property type="entry name" value="LysR_subst-bd"/>
</dbReference>
<reference evidence="6" key="1">
    <citation type="submission" date="2021-02" db="EMBL/GenBank/DDBJ databases">
        <title>Abyssanaerobacter marinus gen.nov., sp., nov, anaerobic bacterium isolated from the Onnuri vent field of Indian Ocean and suggestion of Mogibacteriaceae fam. nov., and proposal of reclassification of ambiguous this family's genus member.</title>
        <authorList>
            <person name="Kim Y.J."/>
            <person name="Yang J.-A."/>
        </authorList>
    </citation>
    <scope>NUCLEOTIDE SEQUENCE</scope>
    <source>
        <strain evidence="6">DSM 2634</strain>
    </source>
</reference>
<keyword evidence="3" id="KW-0238">DNA-binding</keyword>
<dbReference type="GO" id="GO:0003700">
    <property type="term" value="F:DNA-binding transcription factor activity"/>
    <property type="evidence" value="ECO:0007669"/>
    <property type="project" value="InterPro"/>
</dbReference>
<organism evidence="6 7">
    <name type="scientific">Clostridium aminobutyricum</name>
    <dbReference type="NCBI Taxonomy" id="33953"/>
    <lineage>
        <taxon>Bacteria</taxon>
        <taxon>Bacillati</taxon>
        <taxon>Bacillota</taxon>
        <taxon>Clostridia</taxon>
        <taxon>Eubacteriales</taxon>
        <taxon>Clostridiaceae</taxon>
        <taxon>Clostridium</taxon>
    </lineage>
</organism>
<gene>
    <name evidence="6" type="ORF">JYB65_01815</name>
</gene>
<comment type="caution">
    <text evidence="6">The sequence shown here is derived from an EMBL/GenBank/DDBJ whole genome shotgun (WGS) entry which is preliminary data.</text>
</comment>
<keyword evidence="7" id="KW-1185">Reference proteome</keyword>
<dbReference type="PROSITE" id="PS50931">
    <property type="entry name" value="HTH_LYSR"/>
    <property type="match status" value="1"/>
</dbReference>
<dbReference type="PANTHER" id="PTHR30126">
    <property type="entry name" value="HTH-TYPE TRANSCRIPTIONAL REGULATOR"/>
    <property type="match status" value="1"/>
</dbReference>
<dbReference type="Pfam" id="PF00126">
    <property type="entry name" value="HTH_1"/>
    <property type="match status" value="1"/>
</dbReference>
<dbReference type="Proteomes" id="UP000664545">
    <property type="component" value="Unassembled WGS sequence"/>
</dbReference>
<name>A0A939D6Q1_CLOAM</name>
<dbReference type="RefSeq" id="WP_206580863.1">
    <property type="nucleotide sequence ID" value="NZ_JAFJZZ010000001.1"/>
</dbReference>
<comment type="similarity">
    <text evidence="1">Belongs to the LysR transcriptional regulatory family.</text>
</comment>
<evidence type="ECO:0000313" key="6">
    <source>
        <dbReference type="EMBL" id="MBN7772086.1"/>
    </source>
</evidence>
<dbReference type="SUPFAM" id="SSF53850">
    <property type="entry name" value="Periplasmic binding protein-like II"/>
    <property type="match status" value="1"/>
</dbReference>
<dbReference type="Gene3D" id="1.10.10.10">
    <property type="entry name" value="Winged helix-like DNA-binding domain superfamily/Winged helix DNA-binding domain"/>
    <property type="match status" value="1"/>
</dbReference>
<protein>
    <submittedName>
        <fullName evidence="6">LysR family transcriptional regulator</fullName>
    </submittedName>
</protein>
<evidence type="ECO:0000256" key="3">
    <source>
        <dbReference type="ARBA" id="ARBA00023125"/>
    </source>
</evidence>
<keyword evidence="2" id="KW-0805">Transcription regulation</keyword>
<keyword evidence="4" id="KW-0804">Transcription</keyword>
<evidence type="ECO:0000256" key="2">
    <source>
        <dbReference type="ARBA" id="ARBA00023015"/>
    </source>
</evidence>
<sequence length="296" mass="34711">MLDFRTETFITVCEMMNFTKAAEKLNITQPAVSQHIRFLEESYQVKLFEFSGRKMKLTESGKMLLNAFITMKHDEKILKDRLSDSLHEKKIRFGATLTVGEFILPKQITRYLKSHQSVQLKMLIANTGELLTELEAGNIDFAIVEGYFAKSEYDHRLYSKEKYIAVCAASHSFQNKSLELKDLFEETLIVREEGSGTREILEREMERQNYTLRDFKNRIEISNLNTIKYLTAENCGITFLYEAAAEKELEEGRLKKIDLEGLDMMHDITCIWRKNSYFSPYYEELLHFLRQERAVN</sequence>
<dbReference type="InterPro" id="IPR036390">
    <property type="entry name" value="WH_DNA-bd_sf"/>
</dbReference>
<accession>A0A939D6Q1</accession>
<dbReference type="InterPro" id="IPR036388">
    <property type="entry name" value="WH-like_DNA-bd_sf"/>
</dbReference>
<dbReference type="EMBL" id="JAFJZZ010000001">
    <property type="protein sequence ID" value="MBN7772086.1"/>
    <property type="molecule type" value="Genomic_DNA"/>
</dbReference>
<proteinExistence type="inferred from homology"/>
<evidence type="ECO:0000313" key="7">
    <source>
        <dbReference type="Proteomes" id="UP000664545"/>
    </source>
</evidence>
<evidence type="ECO:0000259" key="5">
    <source>
        <dbReference type="PROSITE" id="PS50931"/>
    </source>
</evidence>